<sequence length="134" mass="15301">MKHCINPKENVSQLPKEVKEAFLARPLKFSKIQELAEKGLQKLYCSKSCMERMAKKCKAFLQEKGVSIEVQNLKGKPLSLSLEQIMEFNELRKEGLSYRKIAEKIGASKSSLHYLQRYAQRTKLKSNGKVLSPA</sequence>
<reference evidence="2" key="2">
    <citation type="submission" date="2021-03" db="EMBL/GenBank/DDBJ databases">
        <authorList>
            <person name="Jaffe A."/>
        </authorList>
    </citation>
    <scope>NUCLEOTIDE SEQUENCE</scope>
    <source>
        <strain evidence="2">RIFCSPLOWO2_01_FULL_43_13</strain>
    </source>
</reference>
<dbReference type="Proteomes" id="UP000527315">
    <property type="component" value="Unassembled WGS sequence"/>
</dbReference>
<reference evidence="1" key="1">
    <citation type="journal article" date="2020" name="bioRxiv">
        <title>A rank-normalized archaeal taxonomy based on genome phylogeny resolves widespread incomplete and uneven classifications.</title>
        <authorList>
            <person name="Rinke C."/>
            <person name="Chuvochina M."/>
            <person name="Mussig A.J."/>
            <person name="Chaumeil P.-A."/>
            <person name="Waite D.W."/>
            <person name="Whitman W.B."/>
            <person name="Parks D.H."/>
            <person name="Hugenholtz P."/>
        </authorList>
    </citation>
    <scope>NUCLEOTIDE SEQUENCE</scope>
    <source>
        <strain evidence="1">UBA10036</strain>
    </source>
</reference>
<dbReference type="Gene3D" id="1.10.10.60">
    <property type="entry name" value="Homeodomain-like"/>
    <property type="match status" value="1"/>
</dbReference>
<reference evidence="2" key="3">
    <citation type="submission" date="2021-05" db="EMBL/GenBank/DDBJ databases">
        <title>Protein family content uncovers lineage relationships and bacterial pathway maintenance mechanisms in DPANN archaea.</title>
        <authorList>
            <person name="Castelle C.J."/>
            <person name="Meheust R."/>
            <person name="Jaffe A.L."/>
            <person name="Seitz K."/>
            <person name="Gong X."/>
            <person name="Baker B.J."/>
            <person name="Banfield J.F."/>
        </authorList>
    </citation>
    <scope>NUCLEOTIDE SEQUENCE</scope>
    <source>
        <strain evidence="2">RIFCSPLOWO2_01_FULL_43_13</strain>
    </source>
</reference>
<protein>
    <recommendedName>
        <fullName evidence="4">Helix-turn-helix domain-containing protein</fullName>
    </recommendedName>
</protein>
<organism evidence="1 3">
    <name type="scientific">Candidatus Iainarchaeum sp</name>
    <dbReference type="NCBI Taxonomy" id="3101447"/>
    <lineage>
        <taxon>Archaea</taxon>
        <taxon>Candidatus Iainarchaeota</taxon>
        <taxon>Candidatus Iainarchaeia</taxon>
        <taxon>Candidatus Iainarchaeales</taxon>
        <taxon>Candidatus Iainarchaeaceae</taxon>
        <taxon>Candidatus Iainarchaeum</taxon>
    </lineage>
</organism>
<accession>A0A7J4KU63</accession>
<evidence type="ECO:0008006" key="4">
    <source>
        <dbReference type="Google" id="ProtNLM"/>
    </source>
</evidence>
<dbReference type="Proteomes" id="UP000680185">
    <property type="component" value="Unassembled WGS sequence"/>
</dbReference>
<evidence type="ECO:0000313" key="2">
    <source>
        <dbReference type="EMBL" id="MBS3057775.1"/>
    </source>
</evidence>
<comment type="caution">
    <text evidence="1">The sequence shown here is derived from an EMBL/GenBank/DDBJ whole genome shotgun (WGS) entry which is preliminary data.</text>
</comment>
<dbReference type="AlphaFoldDB" id="A0A7J4KU63"/>
<name>A0A7J4KU63_9ARCH</name>
<evidence type="ECO:0000313" key="1">
    <source>
        <dbReference type="EMBL" id="HIH33553.1"/>
    </source>
</evidence>
<dbReference type="EMBL" id="JAGVWB010000001">
    <property type="protein sequence ID" value="MBS3057775.1"/>
    <property type="molecule type" value="Genomic_DNA"/>
</dbReference>
<proteinExistence type="predicted"/>
<dbReference type="EMBL" id="DUFJ01000107">
    <property type="protein sequence ID" value="HIH33553.1"/>
    <property type="molecule type" value="Genomic_DNA"/>
</dbReference>
<evidence type="ECO:0000313" key="3">
    <source>
        <dbReference type="Proteomes" id="UP000527315"/>
    </source>
</evidence>
<gene>
    <name evidence="1" type="ORF">HA227_04875</name>
    <name evidence="2" type="ORF">J4478_00025</name>
</gene>